<name>A0A9P6A6Y0_PLEER</name>
<organism evidence="3 4">
    <name type="scientific">Pleurotus eryngii</name>
    <name type="common">Boletus of the steppes</name>
    <dbReference type="NCBI Taxonomy" id="5323"/>
    <lineage>
        <taxon>Eukaryota</taxon>
        <taxon>Fungi</taxon>
        <taxon>Dikarya</taxon>
        <taxon>Basidiomycota</taxon>
        <taxon>Agaricomycotina</taxon>
        <taxon>Agaricomycetes</taxon>
        <taxon>Agaricomycetidae</taxon>
        <taxon>Agaricales</taxon>
        <taxon>Pleurotineae</taxon>
        <taxon>Pleurotaceae</taxon>
        <taxon>Pleurotus</taxon>
    </lineage>
</organism>
<reference evidence="3" key="1">
    <citation type="submission" date="2020-11" db="EMBL/GenBank/DDBJ databases">
        <authorList>
            <consortium name="DOE Joint Genome Institute"/>
            <person name="Ahrendt S."/>
            <person name="Riley R."/>
            <person name="Andreopoulos W."/>
            <person name="Labutti K."/>
            <person name="Pangilinan J."/>
            <person name="Ruiz-Duenas F.J."/>
            <person name="Barrasa J.M."/>
            <person name="Sanchez-Garcia M."/>
            <person name="Camarero S."/>
            <person name="Miyauchi S."/>
            <person name="Serrano A."/>
            <person name="Linde D."/>
            <person name="Babiker R."/>
            <person name="Drula E."/>
            <person name="Ayuso-Fernandez I."/>
            <person name="Pacheco R."/>
            <person name="Padilla G."/>
            <person name="Ferreira P."/>
            <person name="Barriuso J."/>
            <person name="Kellner H."/>
            <person name="Castanera R."/>
            <person name="Alfaro M."/>
            <person name="Ramirez L."/>
            <person name="Pisabarro A.G."/>
            <person name="Kuo A."/>
            <person name="Tritt A."/>
            <person name="Lipzen A."/>
            <person name="He G."/>
            <person name="Yan M."/>
            <person name="Ng V."/>
            <person name="Cullen D."/>
            <person name="Martin F."/>
            <person name="Rosso M.-N."/>
            <person name="Henrissat B."/>
            <person name="Hibbett D."/>
            <person name="Martinez A.T."/>
            <person name="Grigoriev I.V."/>
        </authorList>
    </citation>
    <scope>NUCLEOTIDE SEQUENCE</scope>
    <source>
        <strain evidence="3">ATCC 90797</strain>
    </source>
</reference>
<keyword evidence="4" id="KW-1185">Reference proteome</keyword>
<evidence type="ECO:0000313" key="3">
    <source>
        <dbReference type="EMBL" id="KAF9500381.1"/>
    </source>
</evidence>
<keyword evidence="1" id="KW-0132">Cell division</keyword>
<dbReference type="OrthoDB" id="3344830at2759"/>
<comment type="subcellular location">
    <subcellularLocation>
        <location evidence="1">Nucleus</location>
    </subcellularLocation>
    <subcellularLocation>
        <location evidence="1">Chromosome</location>
        <location evidence="1">Centromere</location>
        <location evidence="1">Kinetochore</location>
    </subcellularLocation>
</comment>
<keyword evidence="2" id="KW-0175">Coiled coil</keyword>
<dbReference type="GO" id="GO:0005634">
    <property type="term" value="C:nucleus"/>
    <property type="evidence" value="ECO:0007669"/>
    <property type="project" value="UniProtKB-SubCell"/>
</dbReference>
<dbReference type="Pfam" id="PF08286">
    <property type="entry name" value="Spc24"/>
    <property type="match status" value="1"/>
</dbReference>
<dbReference type="CDD" id="cd11565">
    <property type="entry name" value="RWD_Spc24"/>
    <property type="match status" value="1"/>
</dbReference>
<dbReference type="EMBL" id="MU154527">
    <property type="protein sequence ID" value="KAF9500381.1"/>
    <property type="molecule type" value="Genomic_DNA"/>
</dbReference>
<comment type="similarity">
    <text evidence="1">Belongs to the SPC24 family.</text>
</comment>
<keyword evidence="1" id="KW-0158">Chromosome</keyword>
<dbReference type="GO" id="GO:0000776">
    <property type="term" value="C:kinetochore"/>
    <property type="evidence" value="ECO:0007669"/>
    <property type="project" value="UniProtKB-KW"/>
</dbReference>
<comment type="function">
    <text evidence="1">Acts as a component of the essential kinetochore-associated NDC80 complex, which is required for chromosome segregation and spindle checkpoint activity.</text>
</comment>
<feature type="coiled-coil region" evidence="2">
    <location>
        <begin position="99"/>
        <end position="126"/>
    </location>
</feature>
<proteinExistence type="inferred from homology"/>
<evidence type="ECO:0000256" key="1">
    <source>
        <dbReference type="RuleBase" id="RU368011"/>
    </source>
</evidence>
<accession>A0A9P6A6Y0</accession>
<keyword evidence="1" id="KW-0539">Nucleus</keyword>
<dbReference type="InterPro" id="IPR013252">
    <property type="entry name" value="Ndc80_Spc24"/>
</dbReference>
<keyword evidence="1" id="KW-0498">Mitosis</keyword>
<keyword evidence="1" id="KW-0995">Kinetochore</keyword>
<gene>
    <name evidence="3" type="ORF">BDN71DRAFT_1440412</name>
</gene>
<evidence type="ECO:0000256" key="2">
    <source>
        <dbReference type="SAM" id="Coils"/>
    </source>
</evidence>
<dbReference type="Proteomes" id="UP000807025">
    <property type="component" value="Unassembled WGS sequence"/>
</dbReference>
<protein>
    <recommendedName>
        <fullName evidence="1">Kinetochore protein Spc24</fullName>
    </recommendedName>
</protein>
<sequence length="199" mass="21763">MSMEKELQEAIKLIRDMGPIIDPEEDFNTIVIAEDNISAAEARKKQALEEAYATLKSLSNILDAARVSSTRPPSVPSAEVHTATMNELDSSRLSLAKAVSDAEGLVASKEAEVAALKEEARRLELCDPASEHERDLDGRALRLQIYNGLGFTPVPDKDRNTFKILVNSGSTDLYSVPVALSHSDCQQTNHLWDLASRSS</sequence>
<comment type="subunit">
    <text evidence="1">Component of the NDC80 complex.</text>
</comment>
<comment type="caution">
    <text evidence="3">The sequence shown here is derived from an EMBL/GenBank/DDBJ whole genome shotgun (WGS) entry which is preliminary data.</text>
</comment>
<dbReference type="AlphaFoldDB" id="A0A9P6A6Y0"/>
<keyword evidence="1" id="KW-0137">Centromere</keyword>
<dbReference type="GO" id="GO:0051301">
    <property type="term" value="P:cell division"/>
    <property type="evidence" value="ECO:0007669"/>
    <property type="project" value="UniProtKB-UniRule"/>
</dbReference>
<keyword evidence="1" id="KW-0131">Cell cycle</keyword>
<evidence type="ECO:0000313" key="4">
    <source>
        <dbReference type="Proteomes" id="UP000807025"/>
    </source>
</evidence>